<dbReference type="STRING" id="187304.B0E33_13835"/>
<dbReference type="RefSeq" id="WP_055659873.1">
    <property type="nucleotide sequence ID" value="NZ_CXST01000003.1"/>
</dbReference>
<dbReference type="AlphaFoldDB" id="A0A0M6Y8W2"/>
<evidence type="ECO:0008006" key="3">
    <source>
        <dbReference type="Google" id="ProtNLM"/>
    </source>
</evidence>
<dbReference type="Proteomes" id="UP000048926">
    <property type="component" value="Unassembled WGS sequence"/>
</dbReference>
<name>A0A0M6Y8W2_9HYPH</name>
<proteinExistence type="predicted"/>
<dbReference type="InterPro" id="IPR007362">
    <property type="entry name" value="DUF429"/>
</dbReference>
<organism evidence="1 2">
    <name type="scientific">Roseibium aggregatum</name>
    <dbReference type="NCBI Taxonomy" id="187304"/>
    <lineage>
        <taxon>Bacteria</taxon>
        <taxon>Pseudomonadati</taxon>
        <taxon>Pseudomonadota</taxon>
        <taxon>Alphaproteobacteria</taxon>
        <taxon>Hyphomicrobiales</taxon>
        <taxon>Stappiaceae</taxon>
        <taxon>Roseibium</taxon>
    </lineage>
</organism>
<dbReference type="OrthoDB" id="9811476at2"/>
<gene>
    <name evidence="1" type="ORF">LAL4801_04611</name>
</gene>
<reference evidence="2" key="1">
    <citation type="submission" date="2015-07" db="EMBL/GenBank/DDBJ databases">
        <authorList>
            <person name="Rodrigo-Torres Lidia"/>
            <person name="Arahal R.David."/>
        </authorList>
    </citation>
    <scope>NUCLEOTIDE SEQUENCE [LARGE SCALE GENOMIC DNA]</scope>
    <source>
        <strain evidence="2">CECT 4801</strain>
    </source>
</reference>
<keyword evidence="2" id="KW-1185">Reference proteome</keyword>
<protein>
    <recommendedName>
        <fullName evidence="3">RNase H-like nuclease</fullName>
    </recommendedName>
</protein>
<dbReference type="EMBL" id="CXST01000003">
    <property type="protein sequence ID" value="CTQ46154.1"/>
    <property type="molecule type" value="Genomic_DNA"/>
</dbReference>
<sequence length="245" mass="26922">MPEGAGTRVAGVDGCKAGWVAVIRNLEDPADLDLIVFPTFADIVGHTPHLAIVAVDMPIGLPDRIGPGGRGPEKAARKHLGMRQSSVFTVPARPAVYEDDYLKACNTALATSEPPKKVSKQCFFLFPKIQEIDALMTPELETRVHEVHPELAFWRLNGGAEMSLPKKVKSRANPDGLDQRRVLLVSKGLPGEFLDQRPPRGCGRDDLLDAAANSLIAERIFRGKAEPFPKDFRRDERGLRMAIWA</sequence>
<accession>A0A0M6Y8W2</accession>
<evidence type="ECO:0000313" key="1">
    <source>
        <dbReference type="EMBL" id="CTQ46154.1"/>
    </source>
</evidence>
<evidence type="ECO:0000313" key="2">
    <source>
        <dbReference type="Proteomes" id="UP000048926"/>
    </source>
</evidence>
<dbReference type="Pfam" id="PF04250">
    <property type="entry name" value="DUF429"/>
    <property type="match status" value="1"/>
</dbReference>